<gene>
    <name evidence="3" type="ordered locus">MCP_1277</name>
</gene>
<organism evidence="3 4">
    <name type="scientific">Methanocella paludicola (strain DSM 17711 / JCM 13418 / NBRC 101707 / SANAE)</name>
    <dbReference type="NCBI Taxonomy" id="304371"/>
    <lineage>
        <taxon>Archaea</taxon>
        <taxon>Methanobacteriati</taxon>
        <taxon>Methanobacteriota</taxon>
        <taxon>Stenosarchaea group</taxon>
        <taxon>Methanomicrobia</taxon>
        <taxon>Methanocellales</taxon>
        <taxon>Methanocellaceae</taxon>
        <taxon>Methanocella</taxon>
    </lineage>
</organism>
<dbReference type="Gene3D" id="2.60.40.1120">
    <property type="entry name" value="Carboxypeptidase-like, regulatory domain"/>
    <property type="match status" value="1"/>
</dbReference>
<keyword evidence="4" id="KW-1185">Reference proteome</keyword>
<reference evidence="3 4" key="2">
    <citation type="journal article" date="2008" name="Int. J. Syst. Evol. Microbiol.">
        <title>Methanocella paludicola gen. nov., sp. nov., a methane-producing archaeon, the first isolate of the lineage 'Rice Cluster I', and proposal of the new archaeal order Methanocellales ord. nov.</title>
        <authorList>
            <person name="Sakai S."/>
            <person name="Imachi H."/>
            <person name="Hanada S."/>
            <person name="Ohashi A."/>
            <person name="Harada H."/>
            <person name="Kamagata Y."/>
        </authorList>
    </citation>
    <scope>NUCLEOTIDE SEQUENCE [LARGE SCALE GENOMIC DNA]</scope>
    <source>
        <strain evidence="4">DSM 17711 / JCM 13418 / NBRC 101707 / SANAE</strain>
    </source>
</reference>
<keyword evidence="1" id="KW-0812">Transmembrane</keyword>
<dbReference type="STRING" id="304371.MCP_1277"/>
<dbReference type="eggNOG" id="arCOG00377">
    <property type="taxonomic scope" value="Archaea"/>
</dbReference>
<dbReference type="InParanoid" id="D1YY27"/>
<dbReference type="Proteomes" id="UP000001882">
    <property type="component" value="Chromosome"/>
</dbReference>
<dbReference type="InterPro" id="IPR055767">
    <property type="entry name" value="DUF7343"/>
</dbReference>
<dbReference type="InterPro" id="IPR036388">
    <property type="entry name" value="WH-like_DNA-bd_sf"/>
</dbReference>
<sequence length="283" mass="30478">MALLKNGMHRKRPALIIFFITALFITILPLSALADSTIHGRVYDWSTFKPIDVAVVEINTTPVQKVVTTDGNYSFSMAGGEYAIIAEARTSTGPLSARENITVPGSGDFVIDLLLFPADDLAILKDLNESLPVTADGGTTENQGWLLPFIVVLATAILLAAGGIYLLMKKRRPIKPEPQQESVPAAPDATPAPVSMDATGRVLRQDCKDVLSAIAKNGGRMTQLELRKALPYSEVKISLIASELEDAGLLRKVKKGRGNILILTQTGPTKADESTAENKEKQD</sequence>
<reference evidence="4" key="3">
    <citation type="journal article" date="2011" name="PLoS ONE">
        <title>Genome sequence of a mesophilic hydrogenotrophic methanogen Methanocella paludicola, the first cultivated representative of the order Methanocellales.</title>
        <authorList>
            <person name="Sakai S."/>
            <person name="Takaki Y."/>
            <person name="Shimamura S."/>
            <person name="Sekine M."/>
            <person name="Tajima T."/>
            <person name="Kosugi H."/>
            <person name="Ichikawa N."/>
            <person name="Tasumi E."/>
            <person name="Hiraki A.T."/>
            <person name="Shimizu A."/>
            <person name="Kato Y."/>
            <person name="Nishiko R."/>
            <person name="Mori K."/>
            <person name="Fujita N."/>
            <person name="Imachi H."/>
            <person name="Takai K."/>
        </authorList>
    </citation>
    <scope>NUCLEOTIDE SEQUENCE [LARGE SCALE GENOMIC DNA]</scope>
    <source>
        <strain evidence="4">DSM 17711 / JCM 13418 / NBRC 101707 / SANAE</strain>
    </source>
</reference>
<evidence type="ECO:0000256" key="1">
    <source>
        <dbReference type="SAM" id="Phobius"/>
    </source>
</evidence>
<feature type="transmembrane region" description="Helical" evidence="1">
    <location>
        <begin position="145"/>
        <end position="167"/>
    </location>
</feature>
<dbReference type="AlphaFoldDB" id="D1YY27"/>
<dbReference type="KEGG" id="mpd:MCP_1277"/>
<dbReference type="EMBL" id="AP011532">
    <property type="protein sequence ID" value="BAI61349.1"/>
    <property type="molecule type" value="Genomic_DNA"/>
</dbReference>
<evidence type="ECO:0000313" key="4">
    <source>
        <dbReference type="Proteomes" id="UP000001882"/>
    </source>
</evidence>
<reference evidence="3 4" key="1">
    <citation type="journal article" date="2007" name="Appl. Environ. Microbiol.">
        <title>Isolation of key methanogens for global methane emission from rice paddy fields: a novel isolate affiliated with the clone cluster rice cluster I.</title>
        <authorList>
            <person name="Sakai S."/>
            <person name="Imachi H."/>
            <person name="Sekiguchi Y."/>
            <person name="Ohashi A."/>
            <person name="Harada H."/>
            <person name="Kamagata Y."/>
        </authorList>
    </citation>
    <scope>NUCLEOTIDE SEQUENCE [LARGE SCALE GENOMIC DNA]</scope>
    <source>
        <strain evidence="4">DSM 17711 / JCM 13418 / NBRC 101707 / SANAE</strain>
    </source>
</reference>
<proteinExistence type="predicted"/>
<dbReference type="InterPro" id="IPR008969">
    <property type="entry name" value="CarboxyPept-like_regulatory"/>
</dbReference>
<dbReference type="InterPro" id="IPR036390">
    <property type="entry name" value="WH_DNA-bd_sf"/>
</dbReference>
<evidence type="ECO:0000259" key="2">
    <source>
        <dbReference type="Pfam" id="PF24034"/>
    </source>
</evidence>
<name>D1YY27_METPS</name>
<accession>D1YY27</accession>
<protein>
    <recommendedName>
        <fullName evidence="2">DUF7343 domain-containing protein</fullName>
    </recommendedName>
</protein>
<evidence type="ECO:0000313" key="3">
    <source>
        <dbReference type="EMBL" id="BAI61349.1"/>
    </source>
</evidence>
<keyword evidence="1" id="KW-1133">Transmembrane helix</keyword>
<dbReference type="Gene3D" id="1.10.10.10">
    <property type="entry name" value="Winged helix-like DNA-binding domain superfamily/Winged helix DNA-binding domain"/>
    <property type="match status" value="1"/>
</dbReference>
<keyword evidence="1" id="KW-0472">Membrane</keyword>
<feature type="domain" description="DUF7343" evidence="2">
    <location>
        <begin position="205"/>
        <end position="263"/>
    </location>
</feature>
<dbReference type="SUPFAM" id="SSF49464">
    <property type="entry name" value="Carboxypeptidase regulatory domain-like"/>
    <property type="match status" value="1"/>
</dbReference>
<dbReference type="Pfam" id="PF24034">
    <property type="entry name" value="DUF7343"/>
    <property type="match status" value="1"/>
</dbReference>
<dbReference type="SUPFAM" id="SSF46785">
    <property type="entry name" value="Winged helix' DNA-binding domain"/>
    <property type="match status" value="1"/>
</dbReference>